<evidence type="ECO:0000313" key="3">
    <source>
        <dbReference type="EMBL" id="RPA84758.1"/>
    </source>
</evidence>
<dbReference type="EMBL" id="ML119657">
    <property type="protein sequence ID" value="RPA84758.1"/>
    <property type="molecule type" value="Genomic_DNA"/>
</dbReference>
<dbReference type="PANTHER" id="PTHR47563">
    <property type="entry name" value="PROTEIN FMP25, MITOCHONDRIAL"/>
    <property type="match status" value="1"/>
</dbReference>
<dbReference type="PROSITE" id="PS50012">
    <property type="entry name" value="RCC1_3"/>
    <property type="match status" value="3"/>
</dbReference>
<keyword evidence="4" id="KW-1185">Reference proteome</keyword>
<protein>
    <submittedName>
        <fullName evidence="3">RCC1/BLIP-II</fullName>
    </submittedName>
</protein>
<feature type="repeat" description="RCC1" evidence="1">
    <location>
        <begin position="254"/>
        <end position="317"/>
    </location>
</feature>
<reference evidence="3 4" key="1">
    <citation type="journal article" date="2018" name="Nat. Ecol. Evol.">
        <title>Pezizomycetes genomes reveal the molecular basis of ectomycorrhizal truffle lifestyle.</title>
        <authorList>
            <person name="Murat C."/>
            <person name="Payen T."/>
            <person name="Noel B."/>
            <person name="Kuo A."/>
            <person name="Morin E."/>
            <person name="Chen J."/>
            <person name="Kohler A."/>
            <person name="Krizsan K."/>
            <person name="Balestrini R."/>
            <person name="Da Silva C."/>
            <person name="Montanini B."/>
            <person name="Hainaut M."/>
            <person name="Levati E."/>
            <person name="Barry K.W."/>
            <person name="Belfiori B."/>
            <person name="Cichocki N."/>
            <person name="Clum A."/>
            <person name="Dockter R.B."/>
            <person name="Fauchery L."/>
            <person name="Guy J."/>
            <person name="Iotti M."/>
            <person name="Le Tacon F."/>
            <person name="Lindquist E.A."/>
            <person name="Lipzen A."/>
            <person name="Malagnac F."/>
            <person name="Mello A."/>
            <person name="Molinier V."/>
            <person name="Miyauchi S."/>
            <person name="Poulain J."/>
            <person name="Riccioni C."/>
            <person name="Rubini A."/>
            <person name="Sitrit Y."/>
            <person name="Splivallo R."/>
            <person name="Traeger S."/>
            <person name="Wang M."/>
            <person name="Zifcakova L."/>
            <person name="Wipf D."/>
            <person name="Zambonelli A."/>
            <person name="Paolocci F."/>
            <person name="Nowrousian M."/>
            <person name="Ottonello S."/>
            <person name="Baldrian P."/>
            <person name="Spatafora J.W."/>
            <person name="Henrissat B."/>
            <person name="Nagy L.G."/>
            <person name="Aury J.M."/>
            <person name="Wincker P."/>
            <person name="Grigoriev I.V."/>
            <person name="Bonfante P."/>
            <person name="Martin F.M."/>
        </authorList>
    </citation>
    <scope>NUCLEOTIDE SEQUENCE [LARGE SCALE GENOMIC DNA]</scope>
    <source>
        <strain evidence="3 4">RN42</strain>
    </source>
</reference>
<evidence type="ECO:0000256" key="1">
    <source>
        <dbReference type="PROSITE-ProRule" id="PRU00235"/>
    </source>
</evidence>
<feature type="region of interest" description="Disordered" evidence="2">
    <location>
        <begin position="21"/>
        <end position="40"/>
    </location>
</feature>
<dbReference type="GO" id="GO:0005743">
    <property type="term" value="C:mitochondrial inner membrane"/>
    <property type="evidence" value="ECO:0007669"/>
    <property type="project" value="TreeGrafter"/>
</dbReference>
<dbReference type="Pfam" id="PF13540">
    <property type="entry name" value="RCC1_2"/>
    <property type="match status" value="1"/>
</dbReference>
<dbReference type="InterPro" id="IPR053245">
    <property type="entry name" value="MitoProcess-Associated"/>
</dbReference>
<dbReference type="PANTHER" id="PTHR47563:SF1">
    <property type="entry name" value="PROTEIN FMP25, MITOCHONDRIAL"/>
    <property type="match status" value="1"/>
</dbReference>
<evidence type="ECO:0000256" key="2">
    <source>
        <dbReference type="SAM" id="MobiDB-lite"/>
    </source>
</evidence>
<dbReference type="Proteomes" id="UP000275078">
    <property type="component" value="Unassembled WGS sequence"/>
</dbReference>
<feature type="repeat" description="RCC1" evidence="1">
    <location>
        <begin position="318"/>
        <end position="379"/>
    </location>
</feature>
<organism evidence="3 4">
    <name type="scientific">Ascobolus immersus RN42</name>
    <dbReference type="NCBI Taxonomy" id="1160509"/>
    <lineage>
        <taxon>Eukaryota</taxon>
        <taxon>Fungi</taxon>
        <taxon>Dikarya</taxon>
        <taxon>Ascomycota</taxon>
        <taxon>Pezizomycotina</taxon>
        <taxon>Pezizomycetes</taxon>
        <taxon>Pezizales</taxon>
        <taxon>Ascobolaceae</taxon>
        <taxon>Ascobolus</taxon>
    </lineage>
</organism>
<dbReference type="PRINTS" id="PR00633">
    <property type="entry name" value="RCCNDNSATION"/>
</dbReference>
<dbReference type="OrthoDB" id="10256179at2759"/>
<name>A0A3N4IJ75_ASCIM</name>
<dbReference type="SUPFAM" id="SSF50985">
    <property type="entry name" value="RCC1/BLIP-II"/>
    <property type="match status" value="1"/>
</dbReference>
<dbReference type="AlphaFoldDB" id="A0A3N4IJ75"/>
<proteinExistence type="predicted"/>
<dbReference type="InterPro" id="IPR000408">
    <property type="entry name" value="Reg_chr_condens"/>
</dbReference>
<feature type="compositionally biased region" description="Polar residues" evidence="2">
    <location>
        <begin position="28"/>
        <end position="40"/>
    </location>
</feature>
<dbReference type="PROSITE" id="PS00626">
    <property type="entry name" value="RCC1_2"/>
    <property type="match status" value="2"/>
</dbReference>
<dbReference type="Gene3D" id="2.130.10.30">
    <property type="entry name" value="Regulator of chromosome condensation 1/beta-lactamase-inhibitor protein II"/>
    <property type="match status" value="1"/>
</dbReference>
<evidence type="ECO:0000313" key="4">
    <source>
        <dbReference type="Proteomes" id="UP000275078"/>
    </source>
</evidence>
<dbReference type="GO" id="GO:0034551">
    <property type="term" value="P:mitochondrial respiratory chain complex III assembly"/>
    <property type="evidence" value="ECO:0007669"/>
    <property type="project" value="TreeGrafter"/>
</dbReference>
<feature type="repeat" description="RCC1" evidence="1">
    <location>
        <begin position="395"/>
        <end position="460"/>
    </location>
</feature>
<gene>
    <name evidence="3" type="ORF">BJ508DRAFT_374090</name>
</gene>
<sequence length="562" mass="60486">MLGRPVHQIIQTSARRACGASPLKRNLHTNGTPASKTSRSWASPALALTTGATFAYLAFGNSTLHAEAKSLLPGKNSSVVNLEDAKDLNGWTEPGVYLWGDNRGRVIAPESSDICIRNPRRISFFDGKVLRDLRIGVAAAVAVSASGDIYQWGVDYDSEAKAPELTLKGKNIERVEMSTDTIFALSKDGMVYSVPISRKEQLEGKKPKESALFGLSSTSSPISYRILQPALGFGEKVSGIAAGDSHLVLLTSAGNVFTAAASADYPTRGQLGIKSLTWATRPPGPFDMCHRVELPKGSSKIVQIAAGDLHSVLLDSEGKVYTFGDNTFGQCGFDADLDKDSFETPTRIPSKYFTSAKDQDPHVRKISAGGNNTFYIVDSDTTMSTRRGSSNVETEEVYASGKGIWGNLGNGKWTHMQGHPTRIKALSRLFEFDDATNSTSPIRVAYLAAGKTHSAAVLSNKSHANLTEEGTNIGSDVLFWGANQTAQLGNGKKNNFSSPQNVLPLRYDRSKIDILGGPDTLIETKRLQVMPPTRMKTDAGNVVVEQRVYCGAGVSAVYSKVK</sequence>
<accession>A0A3N4IJ75</accession>
<dbReference type="STRING" id="1160509.A0A3N4IJ75"/>
<dbReference type="InterPro" id="IPR009091">
    <property type="entry name" value="RCC1/BLIP-II"/>
</dbReference>